<dbReference type="Gene3D" id="2.60.40.10">
    <property type="entry name" value="Immunoglobulins"/>
    <property type="match status" value="2"/>
</dbReference>
<dbReference type="Proteomes" id="UP000198431">
    <property type="component" value="Unassembled WGS sequence"/>
</dbReference>
<reference evidence="3 4" key="2">
    <citation type="submission" date="2016-11" db="EMBL/GenBank/DDBJ databases">
        <authorList>
            <person name="Varghese N."/>
            <person name="Submissions S."/>
        </authorList>
    </citation>
    <scope>NUCLEOTIDE SEQUENCE [LARGE SCALE GENOMIC DNA]</scope>
    <source>
        <strain evidence="3 4">DSM 6368</strain>
    </source>
</reference>
<dbReference type="Proteomes" id="UP000184216">
    <property type="component" value="Unassembled WGS sequence"/>
</dbReference>
<keyword evidence="1" id="KW-0732">Signal</keyword>
<dbReference type="SUPFAM" id="SSF81296">
    <property type="entry name" value="E set domains"/>
    <property type="match status" value="1"/>
</dbReference>
<feature type="signal peptide" evidence="1">
    <location>
        <begin position="1"/>
        <end position="22"/>
    </location>
</feature>
<keyword evidence="4" id="KW-1185">Reference proteome</keyword>
<dbReference type="PROSITE" id="PS51257">
    <property type="entry name" value="PROKAR_LIPOPROTEIN"/>
    <property type="match status" value="1"/>
</dbReference>
<evidence type="ECO:0008006" key="6">
    <source>
        <dbReference type="Google" id="ProtNLM"/>
    </source>
</evidence>
<evidence type="ECO:0000256" key="1">
    <source>
        <dbReference type="SAM" id="SignalP"/>
    </source>
</evidence>
<sequence length="373" mass="39855">MINKIKYRIIILLALVSFTACQNDDNSTLATIDAMVAEPGDLLNQAFPLNKVRVEGEGLAGLKKITLDNKINISFNPNHNSDKAFIFTVPFDDKLGSRFGVQPITFETAAGSFTKEIEILQPVPTITKTIPEIATPGSPLEIEGTWFYNISSITLDGKAISYTSKSSSSIIIGVPEDAVFGSELVLTTPGGIAKKVIQIPPPVTPEVIVIVSDFDGNGVRTSWNSYGDIDSFNANTTGGPTGNYATLAWTGSTANGYNGSSAGGGTSFLSASNTDAAKTFIDIDVSANVVGAQFAIQLNTIDGKDYGYNFKVTDTNWTTKTITLADFKDNYGFGLPATTLDASKVNEIKVGIVQSDTPNPSVIKFDNIKIRYE</sequence>
<gene>
    <name evidence="2" type="ORF">B0A72_11410</name>
    <name evidence="3" type="ORF">SAMN05444387_0075</name>
</gene>
<evidence type="ECO:0000313" key="4">
    <source>
        <dbReference type="Proteomes" id="UP000184216"/>
    </source>
</evidence>
<dbReference type="InterPro" id="IPR014756">
    <property type="entry name" value="Ig_E-set"/>
</dbReference>
<evidence type="ECO:0000313" key="3">
    <source>
        <dbReference type="EMBL" id="SHL22620.1"/>
    </source>
</evidence>
<dbReference type="RefSeq" id="WP_073392841.1">
    <property type="nucleotide sequence ID" value="NZ_FRBX01000001.1"/>
</dbReference>
<dbReference type="EMBL" id="MUHB01000009">
    <property type="protein sequence ID" value="OXB04585.1"/>
    <property type="molecule type" value="Genomic_DNA"/>
</dbReference>
<organism evidence="2 5">
    <name type="scientific">Flavobacterium pectinovorum</name>
    <dbReference type="NCBI Taxonomy" id="29533"/>
    <lineage>
        <taxon>Bacteria</taxon>
        <taxon>Pseudomonadati</taxon>
        <taxon>Bacteroidota</taxon>
        <taxon>Flavobacteriia</taxon>
        <taxon>Flavobacteriales</taxon>
        <taxon>Flavobacteriaceae</taxon>
        <taxon>Flavobacterium</taxon>
    </lineage>
</organism>
<evidence type="ECO:0000313" key="5">
    <source>
        <dbReference type="Proteomes" id="UP000198431"/>
    </source>
</evidence>
<evidence type="ECO:0000313" key="2">
    <source>
        <dbReference type="EMBL" id="OXB04585.1"/>
    </source>
</evidence>
<reference evidence="2 5" key="1">
    <citation type="submission" date="2016-11" db="EMBL/GenBank/DDBJ databases">
        <title>Whole genomes of Flavobacteriaceae.</title>
        <authorList>
            <person name="Stine C."/>
            <person name="Li C."/>
            <person name="Tadesse D."/>
        </authorList>
    </citation>
    <scope>NUCLEOTIDE SEQUENCE [LARGE SCALE GENOMIC DNA]</scope>
    <source>
        <strain evidence="2 5">ATCC 19366</strain>
    </source>
</reference>
<dbReference type="AlphaFoldDB" id="A0AB36P0A8"/>
<dbReference type="EMBL" id="FRBX01000001">
    <property type="protein sequence ID" value="SHL22620.1"/>
    <property type="molecule type" value="Genomic_DNA"/>
</dbReference>
<proteinExistence type="predicted"/>
<name>A0AB36P0A8_9FLAO</name>
<comment type="caution">
    <text evidence="2">The sequence shown here is derived from an EMBL/GenBank/DDBJ whole genome shotgun (WGS) entry which is preliminary data.</text>
</comment>
<accession>A0AB36P0A8</accession>
<feature type="chain" id="PRO_5044189535" description="IPT/TIG domain-containing protein" evidence="1">
    <location>
        <begin position="23"/>
        <end position="373"/>
    </location>
</feature>
<dbReference type="InterPro" id="IPR013783">
    <property type="entry name" value="Ig-like_fold"/>
</dbReference>
<protein>
    <recommendedName>
        <fullName evidence="6">IPT/TIG domain-containing protein</fullName>
    </recommendedName>
</protein>